<proteinExistence type="predicted"/>
<comment type="caution">
    <text evidence="1">The sequence shown here is derived from an EMBL/GenBank/DDBJ whole genome shotgun (WGS) entry which is preliminary data.</text>
</comment>
<dbReference type="EMBL" id="SNZR01000011">
    <property type="protein sequence ID" value="TDR94928.1"/>
    <property type="molecule type" value="Genomic_DNA"/>
</dbReference>
<sequence>MRDLIERVLLEYETVIAEIINRPVPQRERAGAGIGVLAIDGALPSERP</sequence>
<protein>
    <submittedName>
        <fullName evidence="1">Uncharacterized protein</fullName>
    </submittedName>
</protein>
<dbReference type="Proteomes" id="UP000295122">
    <property type="component" value="Unassembled WGS sequence"/>
</dbReference>
<evidence type="ECO:0000313" key="2">
    <source>
        <dbReference type="Proteomes" id="UP000295122"/>
    </source>
</evidence>
<evidence type="ECO:0000313" key="1">
    <source>
        <dbReference type="EMBL" id="TDR94928.1"/>
    </source>
</evidence>
<gene>
    <name evidence="1" type="ORF">EV668_2220</name>
</gene>
<reference evidence="1 2" key="1">
    <citation type="submission" date="2019-03" db="EMBL/GenBank/DDBJ databases">
        <title>Genomic Encyclopedia of Type Strains, Phase IV (KMG-IV): sequencing the most valuable type-strain genomes for metagenomic binning, comparative biology and taxonomic classification.</title>
        <authorList>
            <person name="Goeker M."/>
        </authorList>
    </citation>
    <scope>NUCLEOTIDE SEQUENCE [LARGE SCALE GENOMIC DNA]</scope>
    <source>
        <strain evidence="1 2">DSM 25903</strain>
    </source>
</reference>
<keyword evidence="2" id="KW-1185">Reference proteome</keyword>
<accession>A0A4R7C917</accession>
<organism evidence="1 2">
    <name type="scientific">Enterovirga rhinocerotis</name>
    <dbReference type="NCBI Taxonomy" id="1339210"/>
    <lineage>
        <taxon>Bacteria</taxon>
        <taxon>Pseudomonadati</taxon>
        <taxon>Pseudomonadota</taxon>
        <taxon>Alphaproteobacteria</taxon>
        <taxon>Hyphomicrobiales</taxon>
        <taxon>Methylobacteriaceae</taxon>
        <taxon>Enterovirga</taxon>
    </lineage>
</organism>
<name>A0A4R7C917_9HYPH</name>
<dbReference type="AlphaFoldDB" id="A0A4R7C917"/>